<comment type="caution">
    <text evidence="2">The sequence shown here is derived from an EMBL/GenBank/DDBJ whole genome shotgun (WGS) entry which is preliminary data.</text>
</comment>
<reference evidence="2 3" key="1">
    <citation type="submission" date="2024-03" db="EMBL/GenBank/DDBJ databases">
        <title>Sequence of Lycoming College Course Isolates.</title>
        <authorList>
            <person name="Plotts O."/>
            <person name="Newman J."/>
        </authorList>
    </citation>
    <scope>NUCLEOTIDE SEQUENCE [LARGE SCALE GENOMIC DNA]</scope>
    <source>
        <strain evidence="2 3">CJB-3</strain>
    </source>
</reference>
<keyword evidence="3" id="KW-1185">Reference proteome</keyword>
<protein>
    <submittedName>
        <fullName evidence="2">DUF2281 domain-containing protein</fullName>
    </submittedName>
</protein>
<evidence type="ECO:0000259" key="1">
    <source>
        <dbReference type="Pfam" id="PF10047"/>
    </source>
</evidence>
<proteinExistence type="predicted"/>
<name>A0ABU8NNB3_9SPHI</name>
<accession>A0ABU8NNB3</accession>
<evidence type="ECO:0000313" key="2">
    <source>
        <dbReference type="EMBL" id="MEJ2903755.1"/>
    </source>
</evidence>
<evidence type="ECO:0000313" key="3">
    <source>
        <dbReference type="Proteomes" id="UP001378956"/>
    </source>
</evidence>
<organism evidence="2 3">
    <name type="scientific">Pedobacter panaciterrae</name>
    <dbReference type="NCBI Taxonomy" id="363849"/>
    <lineage>
        <taxon>Bacteria</taxon>
        <taxon>Pseudomonadati</taxon>
        <taxon>Bacteroidota</taxon>
        <taxon>Sphingobacteriia</taxon>
        <taxon>Sphingobacteriales</taxon>
        <taxon>Sphingobacteriaceae</taxon>
        <taxon>Pedobacter</taxon>
    </lineage>
</organism>
<dbReference type="RefSeq" id="WP_288883074.1">
    <property type="nucleotide sequence ID" value="NZ_CBFGNQ010000012.1"/>
</dbReference>
<dbReference type="Pfam" id="PF10047">
    <property type="entry name" value="DUF2281"/>
    <property type="match status" value="1"/>
</dbReference>
<gene>
    <name evidence="2" type="ORF">WAE58_15020</name>
</gene>
<dbReference type="EMBL" id="JBBEUB010000005">
    <property type="protein sequence ID" value="MEJ2903755.1"/>
    <property type="molecule type" value="Genomic_DNA"/>
</dbReference>
<feature type="domain" description="DUF2281" evidence="1">
    <location>
        <begin position="5"/>
        <end position="67"/>
    </location>
</feature>
<dbReference type="Proteomes" id="UP001378956">
    <property type="component" value="Unassembled WGS sequence"/>
</dbReference>
<sequence length="68" mass="7656">MTSLTLYAKLETLPPDLKSEANDFIDFLMEKAKKKDHKAGVAKFGSLKGKITLSDDFNAPLEDFKEYT</sequence>
<dbReference type="InterPro" id="IPR018739">
    <property type="entry name" value="DUF2281"/>
</dbReference>